<dbReference type="EMBL" id="BCWF01000011">
    <property type="protein sequence ID" value="GAT21761.1"/>
    <property type="molecule type" value="Genomic_DNA"/>
</dbReference>
<name>A0A146F853_ASPKA</name>
<feature type="region of interest" description="Disordered" evidence="1">
    <location>
        <begin position="18"/>
        <end position="39"/>
    </location>
</feature>
<reference evidence="3" key="2">
    <citation type="submission" date="2016-02" db="EMBL/GenBank/DDBJ databases">
        <title>Genome sequencing of Aspergillus luchuensis NBRC 4314.</title>
        <authorList>
            <person name="Yamada O."/>
        </authorList>
    </citation>
    <scope>NUCLEOTIDE SEQUENCE [LARGE SCALE GENOMIC DNA]</scope>
    <source>
        <strain evidence="3">RIB 2604</strain>
    </source>
</reference>
<evidence type="ECO:0000313" key="3">
    <source>
        <dbReference type="Proteomes" id="UP000075230"/>
    </source>
</evidence>
<organism evidence="2 3">
    <name type="scientific">Aspergillus kawachii</name>
    <name type="common">White koji mold</name>
    <name type="synonym">Aspergillus awamori var. kawachi</name>
    <dbReference type="NCBI Taxonomy" id="1069201"/>
    <lineage>
        <taxon>Eukaryota</taxon>
        <taxon>Fungi</taxon>
        <taxon>Dikarya</taxon>
        <taxon>Ascomycota</taxon>
        <taxon>Pezizomycotina</taxon>
        <taxon>Eurotiomycetes</taxon>
        <taxon>Eurotiomycetidae</taxon>
        <taxon>Eurotiales</taxon>
        <taxon>Aspergillaceae</taxon>
        <taxon>Aspergillus</taxon>
        <taxon>Aspergillus subgen. Circumdati</taxon>
    </lineage>
</organism>
<evidence type="ECO:0000256" key="1">
    <source>
        <dbReference type="SAM" id="MobiDB-lite"/>
    </source>
</evidence>
<protein>
    <submittedName>
        <fullName evidence="2">DNA-directed RNA polymerase III subunit Rpc34</fullName>
    </submittedName>
</protein>
<feature type="region of interest" description="Disordered" evidence="1">
    <location>
        <begin position="58"/>
        <end position="79"/>
    </location>
</feature>
<comment type="caution">
    <text evidence="2">The sequence shown here is derived from an EMBL/GenBank/DDBJ whole genome shotgun (WGS) entry which is preliminary data.</text>
</comment>
<evidence type="ECO:0000313" key="2">
    <source>
        <dbReference type="EMBL" id="GAT21761.1"/>
    </source>
</evidence>
<keyword evidence="2" id="KW-0240">DNA-directed RNA polymerase</keyword>
<dbReference type="GO" id="GO:0000428">
    <property type="term" value="C:DNA-directed RNA polymerase complex"/>
    <property type="evidence" value="ECO:0007669"/>
    <property type="project" value="UniProtKB-KW"/>
</dbReference>
<dbReference type="AlphaFoldDB" id="A0A146F853"/>
<reference evidence="2 3" key="1">
    <citation type="journal article" date="2016" name="DNA Res.">
        <title>Genome sequence of Aspergillus luchuensis NBRC 4314.</title>
        <authorList>
            <person name="Yamada O."/>
            <person name="Machida M."/>
            <person name="Hosoyama A."/>
            <person name="Goto M."/>
            <person name="Takahashi T."/>
            <person name="Futagami T."/>
            <person name="Yamagata Y."/>
            <person name="Takeuchi M."/>
            <person name="Kobayashi T."/>
            <person name="Koike H."/>
            <person name="Abe K."/>
            <person name="Asai K."/>
            <person name="Arita M."/>
            <person name="Fujita N."/>
            <person name="Fukuda K."/>
            <person name="Higa K."/>
            <person name="Horikawa H."/>
            <person name="Ishikawa T."/>
            <person name="Jinno K."/>
            <person name="Kato Y."/>
            <person name="Kirimura K."/>
            <person name="Mizutani O."/>
            <person name="Nakasone K."/>
            <person name="Sano M."/>
            <person name="Shiraishi Y."/>
            <person name="Tsukahara M."/>
            <person name="Gomi K."/>
        </authorList>
    </citation>
    <scope>NUCLEOTIDE SEQUENCE [LARGE SCALE GENOMIC DNA]</scope>
    <source>
        <strain evidence="2 3">RIB 2604</strain>
    </source>
</reference>
<accession>A0A146F853</accession>
<keyword evidence="2" id="KW-0804">Transcription</keyword>
<dbReference type="Proteomes" id="UP000075230">
    <property type="component" value="Unassembled WGS sequence"/>
</dbReference>
<sequence>MPKCAFLTFLRVKNIQVPEGGPEGPVQAARRPRGGLSERSHTNALQHNLTGYTGSVILDAPGQARSPESQNRLFKLQEA</sequence>
<proteinExistence type="predicted"/>
<gene>
    <name evidence="2" type="ORF">RIB2604_01100040</name>
</gene>